<gene>
    <name evidence="6" type="ORF">EYF80_064547</name>
</gene>
<proteinExistence type="predicted"/>
<comment type="caution">
    <text evidence="6">The sequence shown here is derived from an EMBL/GenBank/DDBJ whole genome shotgun (WGS) entry which is preliminary data.</text>
</comment>
<name>A0A4Z2E985_9TELE</name>
<organism evidence="6 7">
    <name type="scientific">Liparis tanakae</name>
    <name type="common">Tanaka's snailfish</name>
    <dbReference type="NCBI Taxonomy" id="230148"/>
    <lineage>
        <taxon>Eukaryota</taxon>
        <taxon>Metazoa</taxon>
        <taxon>Chordata</taxon>
        <taxon>Craniata</taxon>
        <taxon>Vertebrata</taxon>
        <taxon>Euteleostomi</taxon>
        <taxon>Actinopterygii</taxon>
        <taxon>Neopterygii</taxon>
        <taxon>Teleostei</taxon>
        <taxon>Neoteleostei</taxon>
        <taxon>Acanthomorphata</taxon>
        <taxon>Eupercaria</taxon>
        <taxon>Perciformes</taxon>
        <taxon>Cottioidei</taxon>
        <taxon>Cottales</taxon>
        <taxon>Liparidae</taxon>
        <taxon>Liparis</taxon>
    </lineage>
</organism>
<evidence type="ECO:0000256" key="3">
    <source>
        <dbReference type="ARBA" id="ARBA00022537"/>
    </source>
</evidence>
<protein>
    <submittedName>
        <fullName evidence="6">Uncharacterized protein</fullName>
    </submittedName>
</protein>
<keyword evidence="5" id="KW-0166">Nematocyst</keyword>
<reference evidence="6 7" key="1">
    <citation type="submission" date="2019-03" db="EMBL/GenBank/DDBJ databases">
        <title>First draft genome of Liparis tanakae, snailfish: a comprehensive survey of snailfish specific genes.</title>
        <authorList>
            <person name="Kim W."/>
            <person name="Song I."/>
            <person name="Jeong J.-H."/>
            <person name="Kim D."/>
            <person name="Kim S."/>
            <person name="Ryu S."/>
            <person name="Song J.Y."/>
            <person name="Lee S.K."/>
        </authorList>
    </citation>
    <scope>NUCLEOTIDE SEQUENCE [LARGE SCALE GENOMIC DNA]</scope>
    <source>
        <tissue evidence="6">Muscle</tissue>
    </source>
</reference>
<accession>A0A4Z2E985</accession>
<evidence type="ECO:0000256" key="2">
    <source>
        <dbReference type="ARBA" id="ARBA00004532"/>
    </source>
</evidence>
<dbReference type="EMBL" id="SRLO01012845">
    <property type="protein sequence ID" value="TNN25325.1"/>
    <property type="molecule type" value="Genomic_DNA"/>
</dbReference>
<evidence type="ECO:0000313" key="7">
    <source>
        <dbReference type="Proteomes" id="UP000314294"/>
    </source>
</evidence>
<dbReference type="GO" id="GO:0044218">
    <property type="term" value="C:other organism cell membrane"/>
    <property type="evidence" value="ECO:0007669"/>
    <property type="project" value="UniProtKB-KW"/>
</dbReference>
<dbReference type="AlphaFoldDB" id="A0A4Z2E985"/>
<evidence type="ECO:0000313" key="6">
    <source>
        <dbReference type="EMBL" id="TNN25325.1"/>
    </source>
</evidence>
<keyword evidence="4" id="KW-0472">Membrane</keyword>
<dbReference type="InterPro" id="IPR015926">
    <property type="entry name" value="Cytolysin/lectin"/>
</dbReference>
<keyword evidence="3" id="KW-1052">Target cell membrane</keyword>
<keyword evidence="7" id="KW-1185">Reference proteome</keyword>
<evidence type="ECO:0000256" key="5">
    <source>
        <dbReference type="ARBA" id="ARBA00023331"/>
    </source>
</evidence>
<comment type="subcellular location">
    <subcellularLocation>
        <location evidence="2">Nematocyst</location>
    </subcellularLocation>
    <subcellularLocation>
        <location evidence="1">Target cell membrane</location>
    </subcellularLocation>
</comment>
<dbReference type="Proteomes" id="UP000314294">
    <property type="component" value="Unassembled WGS sequence"/>
</dbReference>
<dbReference type="OrthoDB" id="2304600at2759"/>
<evidence type="ECO:0000256" key="1">
    <source>
        <dbReference type="ARBA" id="ARBA00004175"/>
    </source>
</evidence>
<dbReference type="GO" id="GO:0042151">
    <property type="term" value="C:nematocyst"/>
    <property type="evidence" value="ECO:0007669"/>
    <property type="project" value="UniProtKB-SubCell"/>
</dbReference>
<sequence>MYYDEQYKDKDMHGFVRKEAINSGLTFKGSSLVMKATMSPEGRSMLKVQVWEKSEED</sequence>
<dbReference type="SUPFAM" id="SSF63724">
    <property type="entry name" value="Cytolysin/lectin"/>
    <property type="match status" value="1"/>
</dbReference>
<keyword evidence="4" id="KW-1053">Target membrane</keyword>
<evidence type="ECO:0000256" key="4">
    <source>
        <dbReference type="ARBA" id="ARBA00023298"/>
    </source>
</evidence>